<keyword evidence="4 5" id="KW-0067">ATP-binding</keyword>
<dbReference type="InterPro" id="IPR014014">
    <property type="entry name" value="RNA_helicase_DEAD_Q_motif"/>
</dbReference>
<name>A0ABY2PTS8_9ENTR</name>
<dbReference type="InterPro" id="IPR000629">
    <property type="entry name" value="RNA-helicase_DEAD-box_CS"/>
</dbReference>
<proteinExistence type="inferred from homology"/>
<gene>
    <name evidence="5" type="primary">rhlE</name>
    <name evidence="11" type="ORF">DJ535_12710</name>
</gene>
<dbReference type="HAMAP" id="MF_00968">
    <property type="entry name" value="DEAD_helicase_RhlE"/>
    <property type="match status" value="1"/>
</dbReference>
<evidence type="ECO:0000256" key="7">
    <source>
        <dbReference type="SAM" id="MobiDB-lite"/>
    </source>
</evidence>
<dbReference type="PROSITE" id="PS51192">
    <property type="entry name" value="HELICASE_ATP_BIND_1"/>
    <property type="match status" value="1"/>
</dbReference>
<dbReference type="Proteomes" id="UP000306790">
    <property type="component" value="Unassembled WGS sequence"/>
</dbReference>
<comment type="catalytic activity">
    <reaction evidence="5">
        <text>ATP + H2O = ADP + phosphate + H(+)</text>
        <dbReference type="Rhea" id="RHEA:13065"/>
        <dbReference type="ChEBI" id="CHEBI:15377"/>
        <dbReference type="ChEBI" id="CHEBI:15378"/>
        <dbReference type="ChEBI" id="CHEBI:30616"/>
        <dbReference type="ChEBI" id="CHEBI:43474"/>
        <dbReference type="ChEBI" id="CHEBI:456216"/>
        <dbReference type="EC" id="3.6.4.13"/>
    </reaction>
</comment>
<comment type="similarity">
    <text evidence="5">Belongs to the DEAD box helicase family. RhlE subfamily.</text>
</comment>
<dbReference type="SMART" id="SM00490">
    <property type="entry name" value="HELICc"/>
    <property type="match status" value="1"/>
</dbReference>
<organism evidence="11 12">
    <name type="scientific">Citrobacter murliniae</name>
    <dbReference type="NCBI Taxonomy" id="67829"/>
    <lineage>
        <taxon>Bacteria</taxon>
        <taxon>Pseudomonadati</taxon>
        <taxon>Pseudomonadota</taxon>
        <taxon>Gammaproteobacteria</taxon>
        <taxon>Enterobacterales</taxon>
        <taxon>Enterobacteriaceae</taxon>
        <taxon>Citrobacter</taxon>
        <taxon>Citrobacter freundii complex</taxon>
    </lineage>
</organism>
<dbReference type="NCBIfam" id="NF007882">
    <property type="entry name" value="PRK10590.1"/>
    <property type="match status" value="1"/>
</dbReference>
<dbReference type="Pfam" id="PF00270">
    <property type="entry name" value="DEAD"/>
    <property type="match status" value="1"/>
</dbReference>
<keyword evidence="1 5" id="KW-0547">Nucleotide-binding</keyword>
<dbReference type="CDD" id="cd00268">
    <property type="entry name" value="DEADc"/>
    <property type="match status" value="1"/>
</dbReference>
<evidence type="ECO:0000256" key="6">
    <source>
        <dbReference type="PROSITE-ProRule" id="PRU00552"/>
    </source>
</evidence>
<keyword evidence="5" id="KW-0690">Ribosome biogenesis</keyword>
<evidence type="ECO:0000313" key="11">
    <source>
        <dbReference type="EMBL" id="THE37802.1"/>
    </source>
</evidence>
<comment type="function">
    <text evidence="5">DEAD-box RNA helicase involved in ribosome assembly. Has RNA-dependent ATPase activity and unwinds double-stranded RNA.</text>
</comment>
<reference evidence="11 12" key="1">
    <citation type="submission" date="2018-05" db="EMBL/GenBank/DDBJ databases">
        <title>Isolation and genomic analyses of lactose-positive bacteria from faecal samples of preterm neonates.</title>
        <authorList>
            <person name="Chen Y."/>
            <person name="Brook T.C."/>
            <person name="O'Neill I."/>
            <person name="Soe C.Z."/>
            <person name="Hall L.J."/>
            <person name="Hoyles L."/>
        </authorList>
    </citation>
    <scope>NUCLEOTIDE SEQUENCE [LARGE SCALE GENOMIC DNA]</scope>
    <source>
        <strain evidence="11 12">P080C CL</strain>
    </source>
</reference>
<dbReference type="SUPFAM" id="SSF52540">
    <property type="entry name" value="P-loop containing nucleoside triphosphate hydrolases"/>
    <property type="match status" value="1"/>
</dbReference>
<dbReference type="InterPro" id="IPR050079">
    <property type="entry name" value="DEAD_box_RNA_helicase"/>
</dbReference>
<dbReference type="EMBL" id="QFVP01000007">
    <property type="protein sequence ID" value="THE37802.1"/>
    <property type="molecule type" value="Genomic_DNA"/>
</dbReference>
<protein>
    <recommendedName>
        <fullName evidence="5">ATP-dependent RNA helicase RhlE</fullName>
        <ecNumber evidence="5">3.6.4.13</ecNumber>
    </recommendedName>
</protein>
<dbReference type="PROSITE" id="PS00039">
    <property type="entry name" value="DEAD_ATP_HELICASE"/>
    <property type="match status" value="1"/>
</dbReference>
<keyword evidence="3 5" id="KW-0347">Helicase</keyword>
<dbReference type="InterPro" id="IPR014001">
    <property type="entry name" value="Helicase_ATP-bd"/>
</dbReference>
<dbReference type="PROSITE" id="PS51194">
    <property type="entry name" value="HELICASE_CTER"/>
    <property type="match status" value="1"/>
</dbReference>
<dbReference type="InterPro" id="IPR028622">
    <property type="entry name" value="DEAD_helicase_RhlE"/>
</dbReference>
<feature type="region of interest" description="Disordered" evidence="7">
    <location>
        <begin position="373"/>
        <end position="448"/>
    </location>
</feature>
<feature type="domain" description="Helicase C-terminal" evidence="9">
    <location>
        <begin position="219"/>
        <end position="381"/>
    </location>
</feature>
<dbReference type="InterPro" id="IPR011545">
    <property type="entry name" value="DEAD/DEAH_box_helicase_dom"/>
</dbReference>
<dbReference type="InterPro" id="IPR001650">
    <property type="entry name" value="Helicase_C-like"/>
</dbReference>
<dbReference type="InterPro" id="IPR027417">
    <property type="entry name" value="P-loop_NTPase"/>
</dbReference>
<feature type="domain" description="DEAD-box RNA helicase Q" evidence="10">
    <location>
        <begin position="1"/>
        <end position="29"/>
    </location>
</feature>
<evidence type="ECO:0000256" key="5">
    <source>
        <dbReference type="HAMAP-Rule" id="MF_00968"/>
    </source>
</evidence>
<comment type="subcellular location">
    <subcellularLocation>
        <location evidence="5">Cytoplasm</location>
    </subcellularLocation>
</comment>
<feature type="compositionally biased region" description="Basic and acidic residues" evidence="7">
    <location>
        <begin position="424"/>
        <end position="436"/>
    </location>
</feature>
<evidence type="ECO:0000256" key="4">
    <source>
        <dbReference type="ARBA" id="ARBA00022840"/>
    </source>
</evidence>
<evidence type="ECO:0000256" key="2">
    <source>
        <dbReference type="ARBA" id="ARBA00022801"/>
    </source>
</evidence>
<dbReference type="PANTHER" id="PTHR47959:SF13">
    <property type="entry name" value="ATP-DEPENDENT RNA HELICASE RHLE"/>
    <property type="match status" value="1"/>
</dbReference>
<dbReference type="CDD" id="cd18787">
    <property type="entry name" value="SF2_C_DEAD"/>
    <property type="match status" value="1"/>
</dbReference>
<evidence type="ECO:0000256" key="3">
    <source>
        <dbReference type="ARBA" id="ARBA00022806"/>
    </source>
</evidence>
<dbReference type="EC" id="3.6.4.13" evidence="5"/>
<evidence type="ECO:0000259" key="9">
    <source>
        <dbReference type="PROSITE" id="PS51194"/>
    </source>
</evidence>
<keyword evidence="5" id="KW-0963">Cytoplasm</keyword>
<evidence type="ECO:0000313" key="12">
    <source>
        <dbReference type="Proteomes" id="UP000306790"/>
    </source>
</evidence>
<feature type="domain" description="Helicase ATP-binding" evidence="8">
    <location>
        <begin position="32"/>
        <end position="208"/>
    </location>
</feature>
<feature type="compositionally biased region" description="Gly residues" evidence="7">
    <location>
        <begin position="393"/>
        <end position="407"/>
    </location>
</feature>
<dbReference type="Gene3D" id="3.40.50.300">
    <property type="entry name" value="P-loop containing nucleotide triphosphate hydrolases"/>
    <property type="match status" value="2"/>
</dbReference>
<dbReference type="PROSITE" id="PS51195">
    <property type="entry name" value="Q_MOTIF"/>
    <property type="match status" value="1"/>
</dbReference>
<accession>A0ABY2PTS8</accession>
<feature type="short sequence motif" description="Q motif" evidence="6">
    <location>
        <begin position="1"/>
        <end position="29"/>
    </location>
</feature>
<evidence type="ECO:0000256" key="1">
    <source>
        <dbReference type="ARBA" id="ARBA00022741"/>
    </source>
</evidence>
<dbReference type="InterPro" id="IPR044742">
    <property type="entry name" value="DEAD/DEAH_RhlB"/>
</dbReference>
<keyword evidence="2 5" id="KW-0378">Hydrolase</keyword>
<feature type="compositionally biased region" description="Basic residues" evidence="7">
    <location>
        <begin position="437"/>
        <end position="448"/>
    </location>
</feature>
<comment type="caution">
    <text evidence="11">The sequence shown here is derived from an EMBL/GenBank/DDBJ whole genome shotgun (WGS) entry which is preliminary data.</text>
</comment>
<evidence type="ECO:0000259" key="8">
    <source>
        <dbReference type="PROSITE" id="PS51192"/>
    </source>
</evidence>
<dbReference type="SMART" id="SM00487">
    <property type="entry name" value="DEXDc"/>
    <property type="match status" value="1"/>
</dbReference>
<sequence>MSFDSLGLNPDILRAVAEQGYREPTPIQQQAIPAVLEGRDLMASAQTGTGKTAGFTLPLLQHLITHQPHGKSRRPVRALILTPTRELAAQIGENVRDYSKYLNIRSLVVFGGVSINPQMMKLRGGVDVLVATPGRLLDLEHQNAVKLDQIEILVLDEADRMLDMGFIHDIRRVLAKLPAKRQNLLFSATFSDDIKALAEKLLHNPLEIEVARRNTASEQVTQHVHFVDKKRKRELLSQMIGQGNWQQVLVFTRTKHGANHLAEQLNKDGIRSAAIHGNKSQGARTRALADFKSGDIRVLVATDIAARGLDIEELPHVVNYELPNVPEDYVHRIGRTGRAAATGEALSLVCVDEHKLLRDIEKLLKKEIPRIAIPGYEPDPSIKAEPIQNGRQQRGGGGGRGQGGAGRGQQPRRQDGGAPKAKPRISEGKPAGDKPRPPRRPRRPSSAQ</sequence>
<dbReference type="GO" id="GO:0004386">
    <property type="term" value="F:helicase activity"/>
    <property type="evidence" value="ECO:0007669"/>
    <property type="project" value="UniProtKB-KW"/>
</dbReference>
<dbReference type="Pfam" id="PF00271">
    <property type="entry name" value="Helicase_C"/>
    <property type="match status" value="1"/>
</dbReference>
<dbReference type="PANTHER" id="PTHR47959">
    <property type="entry name" value="ATP-DEPENDENT RNA HELICASE RHLE-RELATED"/>
    <property type="match status" value="1"/>
</dbReference>
<dbReference type="RefSeq" id="WP_048221801.1">
    <property type="nucleotide sequence ID" value="NZ_QFVP01000007.1"/>
</dbReference>
<evidence type="ECO:0000259" key="10">
    <source>
        <dbReference type="PROSITE" id="PS51195"/>
    </source>
</evidence>
<keyword evidence="12" id="KW-1185">Reference proteome</keyword>